<protein>
    <recommendedName>
        <fullName evidence="4">Secreted protein</fullName>
    </recommendedName>
</protein>
<reference evidence="3" key="1">
    <citation type="journal article" date="2019" name="Int. J. Syst. Evol. Microbiol.">
        <title>The Global Catalogue of Microorganisms (GCM) 10K type strain sequencing project: providing services to taxonomists for standard genome sequencing and annotation.</title>
        <authorList>
            <consortium name="The Broad Institute Genomics Platform"/>
            <consortium name="The Broad Institute Genome Sequencing Center for Infectious Disease"/>
            <person name="Wu L."/>
            <person name="Ma J."/>
        </authorList>
    </citation>
    <scope>NUCLEOTIDE SEQUENCE [LARGE SCALE GENOMIC DNA]</scope>
    <source>
        <strain evidence="3">JCM 18302</strain>
    </source>
</reference>
<dbReference type="EMBL" id="BAABJO010000059">
    <property type="protein sequence ID" value="GAA5142326.1"/>
    <property type="molecule type" value="Genomic_DNA"/>
</dbReference>
<evidence type="ECO:0000313" key="3">
    <source>
        <dbReference type="Proteomes" id="UP001500804"/>
    </source>
</evidence>
<feature type="compositionally biased region" description="Gly residues" evidence="1">
    <location>
        <begin position="53"/>
        <end position="63"/>
    </location>
</feature>
<organism evidence="2 3">
    <name type="scientific">Pseudonocardia adelaidensis</name>
    <dbReference type="NCBI Taxonomy" id="648754"/>
    <lineage>
        <taxon>Bacteria</taxon>
        <taxon>Bacillati</taxon>
        <taxon>Actinomycetota</taxon>
        <taxon>Actinomycetes</taxon>
        <taxon>Pseudonocardiales</taxon>
        <taxon>Pseudonocardiaceae</taxon>
        <taxon>Pseudonocardia</taxon>
    </lineage>
</organism>
<comment type="caution">
    <text evidence="2">The sequence shown here is derived from an EMBL/GenBank/DDBJ whole genome shotgun (WGS) entry which is preliminary data.</text>
</comment>
<proteinExistence type="predicted"/>
<gene>
    <name evidence="2" type="ORF">GCM10023320_82490</name>
</gene>
<sequence length="83" mass="8929">MRFPAVRRLCGGGCLAAVVWLRVCVTAVHFDVVRFRLTGTRDRRPAEPVRSGRAGGQSGGSAPGGLRRSAISFSKSSIEENDR</sequence>
<name>A0ABP9P8W8_9PSEU</name>
<accession>A0ABP9P8W8</accession>
<evidence type="ECO:0000256" key="1">
    <source>
        <dbReference type="SAM" id="MobiDB-lite"/>
    </source>
</evidence>
<evidence type="ECO:0008006" key="4">
    <source>
        <dbReference type="Google" id="ProtNLM"/>
    </source>
</evidence>
<dbReference type="Proteomes" id="UP001500804">
    <property type="component" value="Unassembled WGS sequence"/>
</dbReference>
<keyword evidence="3" id="KW-1185">Reference proteome</keyword>
<evidence type="ECO:0000313" key="2">
    <source>
        <dbReference type="EMBL" id="GAA5142326.1"/>
    </source>
</evidence>
<feature type="region of interest" description="Disordered" evidence="1">
    <location>
        <begin position="41"/>
        <end position="83"/>
    </location>
</feature>